<protein>
    <submittedName>
        <fullName evidence="1">Uncharacterized protein</fullName>
    </submittedName>
</protein>
<dbReference type="AlphaFoldDB" id="A0A803NKG0"/>
<reference evidence="1" key="2">
    <citation type="submission" date="2021-03" db="UniProtKB">
        <authorList>
            <consortium name="EnsemblPlants"/>
        </authorList>
    </citation>
    <scope>IDENTIFICATION</scope>
</reference>
<accession>A0A803NKG0</accession>
<evidence type="ECO:0000313" key="2">
    <source>
        <dbReference type="Proteomes" id="UP000596661"/>
    </source>
</evidence>
<dbReference type="EnsemblPlants" id="evm.model.01.2261">
    <property type="protein sequence ID" value="cds.evm.model.01.2261"/>
    <property type="gene ID" value="evm.TU.01.2261"/>
</dbReference>
<dbReference type="Proteomes" id="UP000596661">
    <property type="component" value="Chromosome 1"/>
</dbReference>
<dbReference type="EMBL" id="UZAU01000063">
    <property type="status" value="NOT_ANNOTATED_CDS"/>
    <property type="molecule type" value="Genomic_DNA"/>
</dbReference>
<name>A0A803NKG0_CANSA</name>
<proteinExistence type="predicted"/>
<dbReference type="Gramene" id="evm.model.01.2261">
    <property type="protein sequence ID" value="cds.evm.model.01.2261"/>
    <property type="gene ID" value="evm.TU.01.2261"/>
</dbReference>
<sequence length="102" mass="10868">MSKAHGIINLEDAYTQAFGVPPAPMPAIATPSFTSHTPTPSLSLPESQFSPIVYGPTTFGLVPIQTHFSWYEMAQTGYSVAPGQFKSEVLDSSAGHSRGKRG</sequence>
<organism evidence="1 2">
    <name type="scientific">Cannabis sativa</name>
    <name type="common">Hemp</name>
    <name type="synonym">Marijuana</name>
    <dbReference type="NCBI Taxonomy" id="3483"/>
    <lineage>
        <taxon>Eukaryota</taxon>
        <taxon>Viridiplantae</taxon>
        <taxon>Streptophyta</taxon>
        <taxon>Embryophyta</taxon>
        <taxon>Tracheophyta</taxon>
        <taxon>Spermatophyta</taxon>
        <taxon>Magnoliopsida</taxon>
        <taxon>eudicotyledons</taxon>
        <taxon>Gunneridae</taxon>
        <taxon>Pentapetalae</taxon>
        <taxon>rosids</taxon>
        <taxon>fabids</taxon>
        <taxon>Rosales</taxon>
        <taxon>Cannabaceae</taxon>
        <taxon>Cannabis</taxon>
    </lineage>
</organism>
<reference evidence="1" key="1">
    <citation type="submission" date="2018-11" db="EMBL/GenBank/DDBJ databases">
        <authorList>
            <person name="Grassa J C."/>
        </authorList>
    </citation>
    <scope>NUCLEOTIDE SEQUENCE [LARGE SCALE GENOMIC DNA]</scope>
</reference>
<evidence type="ECO:0000313" key="1">
    <source>
        <dbReference type="EnsemblPlants" id="cds.evm.model.01.2261"/>
    </source>
</evidence>
<keyword evidence="2" id="KW-1185">Reference proteome</keyword>